<proteinExistence type="predicted"/>
<sequence length="88" mass="9949">MPSNFYVYHKHKRGKMKMTNDSNGGFCHPNQGVTITLELLAGFAVIFTSSTATSPSVEFEFAVWTVILWLIPSLVLFNNPETYFTEVE</sequence>
<dbReference type="EMBL" id="JADNRY010000087">
    <property type="protein sequence ID" value="KAF9066443.1"/>
    <property type="molecule type" value="Genomic_DNA"/>
</dbReference>
<organism evidence="2 3">
    <name type="scientific">Rhodocollybia butyracea</name>
    <dbReference type="NCBI Taxonomy" id="206335"/>
    <lineage>
        <taxon>Eukaryota</taxon>
        <taxon>Fungi</taxon>
        <taxon>Dikarya</taxon>
        <taxon>Basidiomycota</taxon>
        <taxon>Agaricomycotina</taxon>
        <taxon>Agaricomycetes</taxon>
        <taxon>Agaricomycetidae</taxon>
        <taxon>Agaricales</taxon>
        <taxon>Marasmiineae</taxon>
        <taxon>Omphalotaceae</taxon>
        <taxon>Rhodocollybia</taxon>
    </lineage>
</organism>
<feature type="transmembrane region" description="Helical" evidence="1">
    <location>
        <begin position="61"/>
        <end position="78"/>
    </location>
</feature>
<evidence type="ECO:0000256" key="1">
    <source>
        <dbReference type="SAM" id="Phobius"/>
    </source>
</evidence>
<accession>A0A9P5PM73</accession>
<dbReference type="AlphaFoldDB" id="A0A9P5PM73"/>
<comment type="caution">
    <text evidence="2">The sequence shown here is derived from an EMBL/GenBank/DDBJ whole genome shotgun (WGS) entry which is preliminary data.</text>
</comment>
<evidence type="ECO:0000313" key="2">
    <source>
        <dbReference type="EMBL" id="KAF9066443.1"/>
    </source>
</evidence>
<dbReference type="Proteomes" id="UP000772434">
    <property type="component" value="Unassembled WGS sequence"/>
</dbReference>
<keyword evidence="1" id="KW-1133">Transmembrane helix</keyword>
<keyword evidence="3" id="KW-1185">Reference proteome</keyword>
<evidence type="ECO:0000313" key="3">
    <source>
        <dbReference type="Proteomes" id="UP000772434"/>
    </source>
</evidence>
<name>A0A9P5PM73_9AGAR</name>
<gene>
    <name evidence="2" type="ORF">BDP27DRAFT_1330526</name>
</gene>
<protein>
    <submittedName>
        <fullName evidence="2">Uncharacterized protein</fullName>
    </submittedName>
</protein>
<reference evidence="2" key="1">
    <citation type="submission" date="2020-11" db="EMBL/GenBank/DDBJ databases">
        <authorList>
            <consortium name="DOE Joint Genome Institute"/>
            <person name="Ahrendt S."/>
            <person name="Riley R."/>
            <person name="Andreopoulos W."/>
            <person name="Labutti K."/>
            <person name="Pangilinan J."/>
            <person name="Ruiz-Duenas F.J."/>
            <person name="Barrasa J.M."/>
            <person name="Sanchez-Garcia M."/>
            <person name="Camarero S."/>
            <person name="Miyauchi S."/>
            <person name="Serrano A."/>
            <person name="Linde D."/>
            <person name="Babiker R."/>
            <person name="Drula E."/>
            <person name="Ayuso-Fernandez I."/>
            <person name="Pacheco R."/>
            <person name="Padilla G."/>
            <person name="Ferreira P."/>
            <person name="Barriuso J."/>
            <person name="Kellner H."/>
            <person name="Castanera R."/>
            <person name="Alfaro M."/>
            <person name="Ramirez L."/>
            <person name="Pisabarro A.G."/>
            <person name="Kuo A."/>
            <person name="Tritt A."/>
            <person name="Lipzen A."/>
            <person name="He G."/>
            <person name="Yan M."/>
            <person name="Ng V."/>
            <person name="Cullen D."/>
            <person name="Martin F."/>
            <person name="Rosso M.-N."/>
            <person name="Henrissat B."/>
            <person name="Hibbett D."/>
            <person name="Martinez A.T."/>
            <person name="Grigoriev I.V."/>
        </authorList>
    </citation>
    <scope>NUCLEOTIDE SEQUENCE</scope>
    <source>
        <strain evidence="2">AH 40177</strain>
    </source>
</reference>
<keyword evidence="1" id="KW-0812">Transmembrane</keyword>
<keyword evidence="1" id="KW-0472">Membrane</keyword>